<proteinExistence type="predicted"/>
<name>A0A645A845_9ZZZZ</name>
<accession>A0A645A845</accession>
<dbReference type="AlphaFoldDB" id="A0A645A845"/>
<protein>
    <submittedName>
        <fullName evidence="1">Uncharacterized protein</fullName>
    </submittedName>
</protein>
<dbReference type="EMBL" id="VSSQ01012488">
    <property type="protein sequence ID" value="MPM49349.1"/>
    <property type="molecule type" value="Genomic_DNA"/>
</dbReference>
<gene>
    <name evidence="1" type="ORF">SDC9_96078</name>
</gene>
<evidence type="ECO:0000313" key="1">
    <source>
        <dbReference type="EMBL" id="MPM49349.1"/>
    </source>
</evidence>
<organism evidence="1">
    <name type="scientific">bioreactor metagenome</name>
    <dbReference type="NCBI Taxonomy" id="1076179"/>
    <lineage>
        <taxon>unclassified sequences</taxon>
        <taxon>metagenomes</taxon>
        <taxon>ecological metagenomes</taxon>
    </lineage>
</organism>
<comment type="caution">
    <text evidence="1">The sequence shown here is derived from an EMBL/GenBank/DDBJ whole genome shotgun (WGS) entry which is preliminary data.</text>
</comment>
<reference evidence="1" key="1">
    <citation type="submission" date="2019-08" db="EMBL/GenBank/DDBJ databases">
        <authorList>
            <person name="Kucharzyk K."/>
            <person name="Murdoch R.W."/>
            <person name="Higgins S."/>
            <person name="Loffler F."/>
        </authorList>
    </citation>
    <scope>NUCLEOTIDE SEQUENCE</scope>
</reference>
<sequence length="86" mass="9895">MMHKSGVFFETKQTIVIKKMGDETITDLQIGKCIGDFYGVGKRLLQLGISDIYFDYEGFGRFKLQHDFSKFENDAVIILIPNKAQR</sequence>